<reference evidence="2" key="1">
    <citation type="submission" date="2024-07" db="EMBL/GenBank/DDBJ databases">
        <title>Halotolerant mesophilic bacterium Ornithinibacillus sp. 4-3, sp. nov., isolated from soil.</title>
        <authorList>
            <person name="Sidarenka A.V."/>
            <person name="Guliayeva D.E."/>
            <person name="Leanovich S.I."/>
            <person name="Hileuskaya K.S."/>
            <person name="Akhremchuk A.E."/>
            <person name="Sikolenko M.A."/>
            <person name="Valentovich L.N."/>
        </authorList>
    </citation>
    <scope>NUCLEOTIDE SEQUENCE</scope>
    <source>
        <strain evidence="2">4-3</strain>
    </source>
</reference>
<gene>
    <name evidence="2" type="ORF">AB4Y30_02835</name>
</gene>
<evidence type="ECO:0000313" key="2">
    <source>
        <dbReference type="EMBL" id="XDK33321.1"/>
    </source>
</evidence>
<dbReference type="RefSeq" id="WP_368654003.1">
    <property type="nucleotide sequence ID" value="NZ_CP162599.1"/>
</dbReference>
<dbReference type="InterPro" id="IPR029068">
    <property type="entry name" value="Glyas_Bleomycin-R_OHBP_Dase"/>
</dbReference>
<proteinExistence type="predicted"/>
<sequence>MFALDHIVIATIDPQKSAEAFSKKYQVTSMPGGKHENWGTYNYLAYFKNNCYIEWLGIYDTDKAKVATNPLVTQLMKTLEKHDELPYQIALRTTILHEHAEHLTKHNIPTVGPLDGSRRKPNGDLLTWSMLFPKAEDDSFHPFIMQWGNTINLPDQKDQINNQEITSVILPENLQQALADIYRLTSENDSIPLENCKLTFADIFNQVQFKMD</sequence>
<dbReference type="PANTHER" id="PTHR40265">
    <property type="entry name" value="BLL2707 PROTEIN"/>
    <property type="match status" value="1"/>
</dbReference>
<dbReference type="InterPro" id="IPR025870">
    <property type="entry name" value="Glyoxalase-like_dom"/>
</dbReference>
<organism evidence="2">
    <name type="scientific">Ornithinibacillus sp. 4-3</name>
    <dbReference type="NCBI Taxonomy" id="3231488"/>
    <lineage>
        <taxon>Bacteria</taxon>
        <taxon>Bacillati</taxon>
        <taxon>Bacillota</taxon>
        <taxon>Bacilli</taxon>
        <taxon>Bacillales</taxon>
        <taxon>Bacillaceae</taxon>
        <taxon>Ornithinibacillus</taxon>
    </lineage>
</organism>
<dbReference type="EMBL" id="CP162599">
    <property type="protein sequence ID" value="XDK33321.1"/>
    <property type="molecule type" value="Genomic_DNA"/>
</dbReference>
<feature type="domain" description="Glyoxalase-like" evidence="1">
    <location>
        <begin position="4"/>
        <end position="181"/>
    </location>
</feature>
<evidence type="ECO:0000259" key="1">
    <source>
        <dbReference type="Pfam" id="PF13468"/>
    </source>
</evidence>
<dbReference type="Pfam" id="PF13468">
    <property type="entry name" value="Glyoxalase_3"/>
    <property type="match status" value="1"/>
</dbReference>
<accession>A0AB39HTK1</accession>
<dbReference type="Gene3D" id="3.10.180.10">
    <property type="entry name" value="2,3-Dihydroxybiphenyl 1,2-Dioxygenase, domain 1"/>
    <property type="match status" value="1"/>
</dbReference>
<dbReference type="AlphaFoldDB" id="A0AB39HTK1"/>
<protein>
    <submittedName>
        <fullName evidence="2">VOC family protein</fullName>
    </submittedName>
</protein>
<name>A0AB39HTK1_9BACI</name>
<dbReference type="PANTHER" id="PTHR40265:SF1">
    <property type="entry name" value="GLYOXALASE-LIKE DOMAIN-CONTAINING PROTEIN"/>
    <property type="match status" value="1"/>
</dbReference>